<reference evidence="5 6" key="1">
    <citation type="submission" date="2022-10" db="EMBL/GenBank/DDBJ databases">
        <title>Chitinophaga nivalis PC15 sp. nov., isolated from Pyeongchang county, South Korea.</title>
        <authorList>
            <person name="Trinh H.N."/>
        </authorList>
    </citation>
    <scope>NUCLEOTIDE SEQUENCE [LARGE SCALE GENOMIC DNA]</scope>
    <source>
        <strain evidence="5 6">PC14</strain>
    </source>
</reference>
<dbReference type="Pfam" id="PF12833">
    <property type="entry name" value="HTH_18"/>
    <property type="match status" value="1"/>
</dbReference>
<protein>
    <submittedName>
        <fullName evidence="5">AraC family transcriptional regulator</fullName>
    </submittedName>
</protein>
<feature type="domain" description="HTH araC/xylS-type" evidence="4">
    <location>
        <begin position="187"/>
        <end position="285"/>
    </location>
</feature>
<dbReference type="InterPro" id="IPR018062">
    <property type="entry name" value="HTH_AraC-typ_CS"/>
</dbReference>
<dbReference type="PANTHER" id="PTHR43280">
    <property type="entry name" value="ARAC-FAMILY TRANSCRIPTIONAL REGULATOR"/>
    <property type="match status" value="1"/>
</dbReference>
<name>A0ABT3IQB9_9BACT</name>
<dbReference type="RefSeq" id="WP_264732751.1">
    <property type="nucleotide sequence ID" value="NZ_JAPDNR010000001.1"/>
</dbReference>
<dbReference type="Pfam" id="PF02311">
    <property type="entry name" value="AraC_binding"/>
    <property type="match status" value="1"/>
</dbReference>
<dbReference type="SUPFAM" id="SSF51215">
    <property type="entry name" value="Regulatory protein AraC"/>
    <property type="match status" value="1"/>
</dbReference>
<sequence>METVAKKPSIPVYNCDYTDGASFFIGKWKSCEDAGYDLGVPHRHNGYSIDILVKGSVKHAIDFRQYEVQAPAIMLMEPQQVHQHEMATDAEIINIYFTSEFLVPEMQGIVSCWRCIFSSGLIPLNEEQIAEVMSYADLITKEYNSNKLRKEAVIRNLLNALVIACGRISEPSGNWMNAESSQYNMARQFKMLVDQHFHVKPQVSDYAEMLFVSPGHLNDTVKALLGRNAKNIIDEKRIMEAKRLLYWEEHSIKQIAAMLNFEDDAYFNRFFKKHTGYTPVSFQRTIREKYN</sequence>
<keyword evidence="2" id="KW-0238">DNA-binding</keyword>
<evidence type="ECO:0000256" key="1">
    <source>
        <dbReference type="ARBA" id="ARBA00023015"/>
    </source>
</evidence>
<organism evidence="5 6">
    <name type="scientific">Chitinophaga nivalis</name>
    <dbReference type="NCBI Taxonomy" id="2991709"/>
    <lineage>
        <taxon>Bacteria</taxon>
        <taxon>Pseudomonadati</taxon>
        <taxon>Bacteroidota</taxon>
        <taxon>Chitinophagia</taxon>
        <taxon>Chitinophagales</taxon>
        <taxon>Chitinophagaceae</taxon>
        <taxon>Chitinophaga</taxon>
    </lineage>
</organism>
<gene>
    <name evidence="5" type="ORF">OL497_18670</name>
</gene>
<accession>A0ABT3IQB9</accession>
<dbReference type="PROSITE" id="PS00041">
    <property type="entry name" value="HTH_ARAC_FAMILY_1"/>
    <property type="match status" value="1"/>
</dbReference>
<evidence type="ECO:0000256" key="2">
    <source>
        <dbReference type="ARBA" id="ARBA00023125"/>
    </source>
</evidence>
<dbReference type="SUPFAM" id="SSF46689">
    <property type="entry name" value="Homeodomain-like"/>
    <property type="match status" value="1"/>
</dbReference>
<dbReference type="Gene3D" id="2.60.120.10">
    <property type="entry name" value="Jelly Rolls"/>
    <property type="match status" value="1"/>
</dbReference>
<dbReference type="InterPro" id="IPR037923">
    <property type="entry name" value="HTH-like"/>
</dbReference>
<keyword evidence="1" id="KW-0805">Transcription regulation</keyword>
<keyword evidence="6" id="KW-1185">Reference proteome</keyword>
<dbReference type="PROSITE" id="PS01124">
    <property type="entry name" value="HTH_ARAC_FAMILY_2"/>
    <property type="match status" value="1"/>
</dbReference>
<evidence type="ECO:0000256" key="3">
    <source>
        <dbReference type="ARBA" id="ARBA00023163"/>
    </source>
</evidence>
<evidence type="ECO:0000313" key="6">
    <source>
        <dbReference type="Proteomes" id="UP001207742"/>
    </source>
</evidence>
<dbReference type="InterPro" id="IPR003313">
    <property type="entry name" value="AraC-bd"/>
</dbReference>
<comment type="caution">
    <text evidence="5">The sequence shown here is derived from an EMBL/GenBank/DDBJ whole genome shotgun (WGS) entry which is preliminary data.</text>
</comment>
<proteinExistence type="predicted"/>
<dbReference type="Gene3D" id="1.10.10.60">
    <property type="entry name" value="Homeodomain-like"/>
    <property type="match status" value="1"/>
</dbReference>
<dbReference type="InterPro" id="IPR014710">
    <property type="entry name" value="RmlC-like_jellyroll"/>
</dbReference>
<dbReference type="EMBL" id="JAPDNS010000002">
    <property type="protein sequence ID" value="MCW3485934.1"/>
    <property type="molecule type" value="Genomic_DNA"/>
</dbReference>
<dbReference type="InterPro" id="IPR018060">
    <property type="entry name" value="HTH_AraC"/>
</dbReference>
<dbReference type="InterPro" id="IPR009057">
    <property type="entry name" value="Homeodomain-like_sf"/>
</dbReference>
<dbReference type="SMART" id="SM00342">
    <property type="entry name" value="HTH_ARAC"/>
    <property type="match status" value="1"/>
</dbReference>
<dbReference type="PANTHER" id="PTHR43280:SF32">
    <property type="entry name" value="TRANSCRIPTIONAL REGULATORY PROTEIN"/>
    <property type="match status" value="1"/>
</dbReference>
<evidence type="ECO:0000313" key="5">
    <source>
        <dbReference type="EMBL" id="MCW3485934.1"/>
    </source>
</evidence>
<dbReference type="Proteomes" id="UP001207742">
    <property type="component" value="Unassembled WGS sequence"/>
</dbReference>
<keyword evidence="3" id="KW-0804">Transcription</keyword>
<evidence type="ECO:0000259" key="4">
    <source>
        <dbReference type="PROSITE" id="PS01124"/>
    </source>
</evidence>